<gene>
    <name evidence="1" type="ORF">PHLGIDRAFT_421534</name>
</gene>
<evidence type="ECO:0000313" key="1">
    <source>
        <dbReference type="EMBL" id="KIP07456.1"/>
    </source>
</evidence>
<name>A0A0C3RYY9_PHLG1</name>
<organism evidence="1 2">
    <name type="scientific">Phlebiopsis gigantea (strain 11061_1 CR5-6)</name>
    <name type="common">White-rot fungus</name>
    <name type="synonym">Peniophora gigantea</name>
    <dbReference type="NCBI Taxonomy" id="745531"/>
    <lineage>
        <taxon>Eukaryota</taxon>
        <taxon>Fungi</taxon>
        <taxon>Dikarya</taxon>
        <taxon>Basidiomycota</taxon>
        <taxon>Agaricomycotina</taxon>
        <taxon>Agaricomycetes</taxon>
        <taxon>Polyporales</taxon>
        <taxon>Phanerochaetaceae</taxon>
        <taxon>Phlebiopsis</taxon>
    </lineage>
</organism>
<evidence type="ECO:0000313" key="2">
    <source>
        <dbReference type="Proteomes" id="UP000053257"/>
    </source>
</evidence>
<sequence length="172" mass="18462">MQCPFLALHRRVACKTTARSQRCSTRTAPINFSAHRSSPSLSLSTRAQVGLKQPTSTARKSVLECSGVVTSAPLTISLAAAPLFVLGDKVAAPTSKAKSRRHRASTEPFATAIECSSGAFSVIVANVPAHLAPETTETHPPFRRRPDAFEAVWKLCGRLDQVRVRQASTEAP</sequence>
<dbReference type="Proteomes" id="UP000053257">
    <property type="component" value="Unassembled WGS sequence"/>
</dbReference>
<proteinExistence type="predicted"/>
<dbReference type="HOGENOM" id="CLU_1555832_0_0_1"/>
<reference evidence="1 2" key="1">
    <citation type="journal article" date="2014" name="PLoS Genet.">
        <title>Analysis of the Phlebiopsis gigantea genome, transcriptome and secretome provides insight into its pioneer colonization strategies of wood.</title>
        <authorList>
            <person name="Hori C."/>
            <person name="Ishida T."/>
            <person name="Igarashi K."/>
            <person name="Samejima M."/>
            <person name="Suzuki H."/>
            <person name="Master E."/>
            <person name="Ferreira P."/>
            <person name="Ruiz-Duenas F.J."/>
            <person name="Held B."/>
            <person name="Canessa P."/>
            <person name="Larrondo L.F."/>
            <person name="Schmoll M."/>
            <person name="Druzhinina I.S."/>
            <person name="Kubicek C.P."/>
            <person name="Gaskell J.A."/>
            <person name="Kersten P."/>
            <person name="St John F."/>
            <person name="Glasner J."/>
            <person name="Sabat G."/>
            <person name="Splinter BonDurant S."/>
            <person name="Syed K."/>
            <person name="Yadav J."/>
            <person name="Mgbeahuruike A.C."/>
            <person name="Kovalchuk A."/>
            <person name="Asiegbu F.O."/>
            <person name="Lackner G."/>
            <person name="Hoffmeister D."/>
            <person name="Rencoret J."/>
            <person name="Gutierrez A."/>
            <person name="Sun H."/>
            <person name="Lindquist E."/>
            <person name="Barry K."/>
            <person name="Riley R."/>
            <person name="Grigoriev I.V."/>
            <person name="Henrissat B."/>
            <person name="Kues U."/>
            <person name="Berka R.M."/>
            <person name="Martinez A.T."/>
            <person name="Covert S.F."/>
            <person name="Blanchette R.A."/>
            <person name="Cullen D."/>
        </authorList>
    </citation>
    <scope>NUCLEOTIDE SEQUENCE [LARGE SCALE GENOMIC DNA]</scope>
    <source>
        <strain evidence="1 2">11061_1 CR5-6</strain>
    </source>
</reference>
<protein>
    <submittedName>
        <fullName evidence="1">Uncharacterized protein</fullName>
    </submittedName>
</protein>
<keyword evidence="2" id="KW-1185">Reference proteome</keyword>
<dbReference type="AlphaFoldDB" id="A0A0C3RYY9"/>
<accession>A0A0C3RYY9</accession>
<dbReference type="EMBL" id="KN840497">
    <property type="protein sequence ID" value="KIP07456.1"/>
    <property type="molecule type" value="Genomic_DNA"/>
</dbReference>